<comment type="subcellular location">
    <subcellularLocation>
        <location evidence="1">Cell membrane</location>
        <topology evidence="1">Multi-pass membrane protein</topology>
    </subcellularLocation>
</comment>
<dbReference type="PANTHER" id="PTHR30482">
    <property type="entry name" value="HIGH-AFFINITY BRANCHED-CHAIN AMINO ACID TRANSPORT SYSTEM PERMEASE"/>
    <property type="match status" value="1"/>
</dbReference>
<name>A0A5D8Q9V2_9THEO</name>
<evidence type="ECO:0000256" key="3">
    <source>
        <dbReference type="ARBA" id="ARBA00022692"/>
    </source>
</evidence>
<sequence>MERNALKKDFMVLIAIVIFYAVIQVLMQTGVIGPYYSLNLILMCINIMLAVSLNLINGFLGQFSIGHAGLMSVGAYTSAILTYYYDMPLAVALIVGALSASLAGLIVAVPTLRLKGDYLGIATLGFGEIIRVFFLTNDTVGGAKGFFGIPKLTTWTWAYFVMVLTIVVIKNFINSSYGRSCIAIRENEIAAEAMGINTTRYKILAFTIGAFFAGAAGALYAHNFYTIQPEQFNFMKSFDIMTMVVLGGQGSITGSIVGAVAVTLLNAALSSLAALRMVIYSLLLIIMMLFRPQGLFGITEFTIDQVLGRRGRLGKSA</sequence>
<evidence type="ECO:0000256" key="1">
    <source>
        <dbReference type="ARBA" id="ARBA00004651"/>
    </source>
</evidence>
<keyword evidence="3 6" id="KW-0812">Transmembrane</keyword>
<dbReference type="GO" id="GO:0005886">
    <property type="term" value="C:plasma membrane"/>
    <property type="evidence" value="ECO:0007669"/>
    <property type="project" value="UniProtKB-SubCell"/>
</dbReference>
<evidence type="ECO:0000256" key="2">
    <source>
        <dbReference type="ARBA" id="ARBA00022475"/>
    </source>
</evidence>
<protein>
    <submittedName>
        <fullName evidence="7">Branched-chain amino acid ABC transporter permease</fullName>
    </submittedName>
</protein>
<dbReference type="RefSeq" id="WP_149545753.1">
    <property type="nucleotide sequence ID" value="NZ_VTPS01000015.1"/>
</dbReference>
<feature type="transmembrane region" description="Helical" evidence="6">
    <location>
        <begin position="203"/>
        <end position="220"/>
    </location>
</feature>
<feature type="transmembrane region" description="Helical" evidence="6">
    <location>
        <begin position="38"/>
        <end position="56"/>
    </location>
</feature>
<feature type="transmembrane region" description="Helical" evidence="6">
    <location>
        <begin position="116"/>
        <end position="134"/>
    </location>
</feature>
<comment type="caution">
    <text evidence="7">The sequence shown here is derived from an EMBL/GenBank/DDBJ whole genome shotgun (WGS) entry which is preliminary data.</text>
</comment>
<keyword evidence="5 6" id="KW-0472">Membrane</keyword>
<evidence type="ECO:0000256" key="5">
    <source>
        <dbReference type="ARBA" id="ARBA00023136"/>
    </source>
</evidence>
<dbReference type="Proteomes" id="UP000322976">
    <property type="component" value="Unassembled WGS sequence"/>
</dbReference>
<dbReference type="InterPro" id="IPR043428">
    <property type="entry name" value="LivM-like"/>
</dbReference>
<organism evidence="7 8">
    <name type="scientific">Calorimonas adulescens</name>
    <dbReference type="NCBI Taxonomy" id="2606906"/>
    <lineage>
        <taxon>Bacteria</taxon>
        <taxon>Bacillati</taxon>
        <taxon>Bacillota</taxon>
        <taxon>Clostridia</taxon>
        <taxon>Thermoanaerobacterales</taxon>
        <taxon>Thermoanaerobacteraceae</taxon>
        <taxon>Calorimonas</taxon>
    </lineage>
</organism>
<gene>
    <name evidence="7" type="ORF">FWJ32_09665</name>
</gene>
<dbReference type="AlphaFoldDB" id="A0A5D8Q9V2"/>
<evidence type="ECO:0000256" key="4">
    <source>
        <dbReference type="ARBA" id="ARBA00022989"/>
    </source>
</evidence>
<feature type="transmembrane region" description="Helical" evidence="6">
    <location>
        <begin position="154"/>
        <end position="173"/>
    </location>
</feature>
<keyword evidence="2" id="KW-1003">Cell membrane</keyword>
<feature type="transmembrane region" description="Helical" evidence="6">
    <location>
        <begin position="68"/>
        <end position="85"/>
    </location>
</feature>
<keyword evidence="4 6" id="KW-1133">Transmembrane helix</keyword>
<evidence type="ECO:0000256" key="6">
    <source>
        <dbReference type="SAM" id="Phobius"/>
    </source>
</evidence>
<feature type="transmembrane region" description="Helical" evidence="6">
    <location>
        <begin position="240"/>
        <end position="265"/>
    </location>
</feature>
<feature type="transmembrane region" description="Helical" evidence="6">
    <location>
        <begin position="272"/>
        <end position="290"/>
    </location>
</feature>
<proteinExistence type="predicted"/>
<dbReference type="PANTHER" id="PTHR30482:SF10">
    <property type="entry name" value="HIGH-AFFINITY BRANCHED-CHAIN AMINO ACID TRANSPORT PROTEIN BRAE"/>
    <property type="match status" value="1"/>
</dbReference>
<keyword evidence="8" id="KW-1185">Reference proteome</keyword>
<evidence type="ECO:0000313" key="8">
    <source>
        <dbReference type="Proteomes" id="UP000322976"/>
    </source>
</evidence>
<feature type="transmembrane region" description="Helical" evidence="6">
    <location>
        <begin position="91"/>
        <end position="109"/>
    </location>
</feature>
<dbReference type="EMBL" id="VTPS01000015">
    <property type="protein sequence ID" value="TZE81291.1"/>
    <property type="molecule type" value="Genomic_DNA"/>
</dbReference>
<dbReference type="Pfam" id="PF02653">
    <property type="entry name" value="BPD_transp_2"/>
    <property type="match status" value="1"/>
</dbReference>
<dbReference type="CDD" id="cd06581">
    <property type="entry name" value="TM_PBP1_LivM_like"/>
    <property type="match status" value="1"/>
</dbReference>
<reference evidence="7 8" key="1">
    <citation type="submission" date="2019-08" db="EMBL/GenBank/DDBJ databases">
        <title>Calorimonas adulescens gen. nov., sp. nov., an anaerobic thermophilic bacterium from Sakhalin hot spring.</title>
        <authorList>
            <person name="Khomyakova M.A."/>
            <person name="Merkel A.Y."/>
            <person name="Novikov A."/>
            <person name="Bonch-Osmolovskaya E.A."/>
            <person name="Slobodkin A.I."/>
        </authorList>
    </citation>
    <scope>NUCLEOTIDE SEQUENCE [LARGE SCALE GENOMIC DNA]</scope>
    <source>
        <strain evidence="7 8">A05MB</strain>
    </source>
</reference>
<dbReference type="GO" id="GO:0015658">
    <property type="term" value="F:branched-chain amino acid transmembrane transporter activity"/>
    <property type="evidence" value="ECO:0007669"/>
    <property type="project" value="InterPro"/>
</dbReference>
<dbReference type="InterPro" id="IPR001851">
    <property type="entry name" value="ABC_transp_permease"/>
</dbReference>
<accession>A0A5D8Q9V2</accession>
<feature type="transmembrane region" description="Helical" evidence="6">
    <location>
        <begin position="12"/>
        <end position="32"/>
    </location>
</feature>
<evidence type="ECO:0000313" key="7">
    <source>
        <dbReference type="EMBL" id="TZE81291.1"/>
    </source>
</evidence>